<dbReference type="PROSITE" id="PS50109">
    <property type="entry name" value="HIS_KIN"/>
    <property type="match status" value="1"/>
</dbReference>
<dbReference type="CDD" id="cd16917">
    <property type="entry name" value="HATPase_UhpB-NarQ-NarX-like"/>
    <property type="match status" value="1"/>
</dbReference>
<evidence type="ECO:0000313" key="12">
    <source>
        <dbReference type="EMBL" id="GAA2215025.1"/>
    </source>
</evidence>
<keyword evidence="4" id="KW-0808">Transferase</keyword>
<dbReference type="Pfam" id="PF02518">
    <property type="entry name" value="HATPase_c"/>
    <property type="match status" value="1"/>
</dbReference>
<keyword evidence="3" id="KW-0597">Phosphoprotein</keyword>
<reference evidence="12 13" key="1">
    <citation type="journal article" date="2019" name="Int. J. Syst. Evol. Microbiol.">
        <title>The Global Catalogue of Microorganisms (GCM) 10K type strain sequencing project: providing services to taxonomists for standard genome sequencing and annotation.</title>
        <authorList>
            <consortium name="The Broad Institute Genomics Platform"/>
            <consortium name="The Broad Institute Genome Sequencing Center for Infectious Disease"/>
            <person name="Wu L."/>
            <person name="Ma J."/>
        </authorList>
    </citation>
    <scope>NUCLEOTIDE SEQUENCE [LARGE SCALE GENOMIC DNA]</scope>
    <source>
        <strain evidence="12 13">JCM 16114</strain>
    </source>
</reference>
<evidence type="ECO:0000256" key="7">
    <source>
        <dbReference type="ARBA" id="ARBA00022840"/>
    </source>
</evidence>
<feature type="transmembrane region" description="Helical" evidence="10">
    <location>
        <begin position="171"/>
        <end position="194"/>
    </location>
</feature>
<dbReference type="SMART" id="SM00387">
    <property type="entry name" value="HATPase_c"/>
    <property type="match status" value="1"/>
</dbReference>
<comment type="catalytic activity">
    <reaction evidence="1">
        <text>ATP + protein L-histidine = ADP + protein N-phospho-L-histidine.</text>
        <dbReference type="EC" id="2.7.13.3"/>
    </reaction>
</comment>
<keyword evidence="8" id="KW-0902">Two-component regulatory system</keyword>
<feature type="transmembrane region" description="Helical" evidence="10">
    <location>
        <begin position="133"/>
        <end position="151"/>
    </location>
</feature>
<evidence type="ECO:0000256" key="9">
    <source>
        <dbReference type="SAM" id="MobiDB-lite"/>
    </source>
</evidence>
<proteinExistence type="predicted"/>
<evidence type="ECO:0000256" key="1">
    <source>
        <dbReference type="ARBA" id="ARBA00000085"/>
    </source>
</evidence>
<keyword evidence="13" id="KW-1185">Reference proteome</keyword>
<evidence type="ECO:0000256" key="10">
    <source>
        <dbReference type="SAM" id="Phobius"/>
    </source>
</evidence>
<dbReference type="InterPro" id="IPR005467">
    <property type="entry name" value="His_kinase_dom"/>
</dbReference>
<feature type="transmembrane region" description="Helical" evidence="10">
    <location>
        <begin position="37"/>
        <end position="57"/>
    </location>
</feature>
<protein>
    <recommendedName>
        <fullName evidence="2">histidine kinase</fullName>
        <ecNumber evidence="2">2.7.13.3</ecNumber>
    </recommendedName>
</protein>
<name>A0ABN3D0B9_9ACTN</name>
<dbReference type="Pfam" id="PF07730">
    <property type="entry name" value="HisKA_3"/>
    <property type="match status" value="1"/>
</dbReference>
<comment type="caution">
    <text evidence="12">The sequence shown here is derived from an EMBL/GenBank/DDBJ whole genome shotgun (WGS) entry which is preliminary data.</text>
</comment>
<dbReference type="Proteomes" id="UP001499843">
    <property type="component" value="Unassembled WGS sequence"/>
</dbReference>
<feature type="transmembrane region" description="Helical" evidence="10">
    <location>
        <begin position="206"/>
        <end position="222"/>
    </location>
</feature>
<dbReference type="EC" id="2.7.13.3" evidence="2"/>
<feature type="transmembrane region" description="Helical" evidence="10">
    <location>
        <begin position="234"/>
        <end position="256"/>
    </location>
</feature>
<dbReference type="SUPFAM" id="SSF55874">
    <property type="entry name" value="ATPase domain of HSP90 chaperone/DNA topoisomerase II/histidine kinase"/>
    <property type="match status" value="1"/>
</dbReference>
<dbReference type="PANTHER" id="PTHR24421:SF10">
    <property type="entry name" value="NITRATE_NITRITE SENSOR PROTEIN NARQ"/>
    <property type="match status" value="1"/>
</dbReference>
<accession>A0ABN3D0B9</accession>
<evidence type="ECO:0000256" key="6">
    <source>
        <dbReference type="ARBA" id="ARBA00022777"/>
    </source>
</evidence>
<evidence type="ECO:0000256" key="8">
    <source>
        <dbReference type="ARBA" id="ARBA00023012"/>
    </source>
</evidence>
<feature type="domain" description="Histidine kinase" evidence="11">
    <location>
        <begin position="428"/>
        <end position="649"/>
    </location>
</feature>
<dbReference type="PANTHER" id="PTHR24421">
    <property type="entry name" value="NITRATE/NITRITE SENSOR PROTEIN NARX-RELATED"/>
    <property type="match status" value="1"/>
</dbReference>
<evidence type="ECO:0000256" key="2">
    <source>
        <dbReference type="ARBA" id="ARBA00012438"/>
    </source>
</evidence>
<gene>
    <name evidence="12" type="ORF">GCM10009850_104920</name>
</gene>
<feature type="transmembrane region" description="Helical" evidence="10">
    <location>
        <begin position="268"/>
        <end position="293"/>
    </location>
</feature>
<feature type="transmembrane region" description="Helical" evidence="10">
    <location>
        <begin position="64"/>
        <end position="86"/>
    </location>
</feature>
<feature type="compositionally biased region" description="Basic and acidic residues" evidence="9">
    <location>
        <begin position="620"/>
        <end position="636"/>
    </location>
</feature>
<evidence type="ECO:0000256" key="3">
    <source>
        <dbReference type="ARBA" id="ARBA00022553"/>
    </source>
</evidence>
<keyword evidence="10" id="KW-0472">Membrane</keyword>
<keyword evidence="6" id="KW-0418">Kinase</keyword>
<keyword evidence="5" id="KW-0547">Nucleotide-binding</keyword>
<sequence length="649" mass="68999">MRVRLSTWPWVIPCAAAAAVLIGTVLTVNVPVHDATYLILDAAVGLTYPLVGALIVTRRPRDPIGWLFCLSGAGLALQALAGGYSSYGEAHGWPGTELAAWVVNWVFFAGFGPLFLLPAFLPDGRLPSRRWRPVMGALVAAMAVMLVVLMFRDLLWVWGSERPNPVGFVPTSIIAACFAVLVSAGALVGAVALGVRVRRAQDRRQLMPLLPAAVAIAVAALIDSTHTGGTWYAGIWLLALTLPTLPLATAVSIFRYRLFDIEVLIRRTVVYVVVAALLLGAYLATVTTLNALFRERSGVLESLLATGVVAVAFAPVRDAVQRAVGRLLFGNRGEPAVALSHLGHRLEATAAPTELLDGAAETVARTLRLPSVAVVTAAGVPVSMFGEVPDDGVRIPLLSGGRTEGELRAAPRSPGEPLTRADLAVLDDLAPHLAVALAAVRLATEVRESRERLVKAREEERRRLRRDLHDGLGADLTTIGLRLYVIEATAPPELREQVTGVRELTQSIVGDVRRIVHDLRPPALDELGLSGALEDLALDAQPGPNVAVTIADPLPALPAAVEVAAYRITQEALSNALKHAGAANVEITARIVPDRLLLRIRDDGRGLPVPVREGVGSGSMRERAAEVGGELRRSSEPGRGTLVEAVLPL</sequence>
<evidence type="ECO:0000313" key="13">
    <source>
        <dbReference type="Proteomes" id="UP001499843"/>
    </source>
</evidence>
<keyword evidence="10" id="KW-1133">Transmembrane helix</keyword>
<dbReference type="Gene3D" id="1.20.5.1930">
    <property type="match status" value="1"/>
</dbReference>
<evidence type="ECO:0000256" key="4">
    <source>
        <dbReference type="ARBA" id="ARBA00022679"/>
    </source>
</evidence>
<evidence type="ECO:0000259" key="11">
    <source>
        <dbReference type="PROSITE" id="PS50109"/>
    </source>
</evidence>
<feature type="region of interest" description="Disordered" evidence="9">
    <location>
        <begin position="612"/>
        <end position="636"/>
    </location>
</feature>
<feature type="transmembrane region" description="Helical" evidence="10">
    <location>
        <begin position="98"/>
        <end position="121"/>
    </location>
</feature>
<evidence type="ECO:0000256" key="5">
    <source>
        <dbReference type="ARBA" id="ARBA00022741"/>
    </source>
</evidence>
<keyword evidence="7" id="KW-0067">ATP-binding</keyword>
<dbReference type="InterPro" id="IPR011712">
    <property type="entry name" value="Sig_transdc_His_kin_sub3_dim/P"/>
</dbReference>
<organism evidence="12 13">
    <name type="scientific">Nonomuraea monospora</name>
    <dbReference type="NCBI Taxonomy" id="568818"/>
    <lineage>
        <taxon>Bacteria</taxon>
        <taxon>Bacillati</taxon>
        <taxon>Actinomycetota</taxon>
        <taxon>Actinomycetes</taxon>
        <taxon>Streptosporangiales</taxon>
        <taxon>Streptosporangiaceae</taxon>
        <taxon>Nonomuraea</taxon>
    </lineage>
</organism>
<keyword evidence="10" id="KW-0812">Transmembrane</keyword>
<dbReference type="InterPro" id="IPR003594">
    <property type="entry name" value="HATPase_dom"/>
</dbReference>
<dbReference type="InterPro" id="IPR050482">
    <property type="entry name" value="Sensor_HK_TwoCompSys"/>
</dbReference>
<dbReference type="EMBL" id="BAAAQX010000046">
    <property type="protein sequence ID" value="GAA2215025.1"/>
    <property type="molecule type" value="Genomic_DNA"/>
</dbReference>
<dbReference type="InterPro" id="IPR036890">
    <property type="entry name" value="HATPase_C_sf"/>
</dbReference>
<dbReference type="Gene3D" id="3.30.565.10">
    <property type="entry name" value="Histidine kinase-like ATPase, C-terminal domain"/>
    <property type="match status" value="1"/>
</dbReference>